<dbReference type="AlphaFoldDB" id="V6I8L9"/>
<accession>V6I8L9</accession>
<sequence length="79" mass="9185">MFLKKWLSLTEEEKEFLTMGFSIFFKVKKFKSIEGSLYLKKNSESSLKKICFLLPKRMSSHKLHPLGKVYGLLNGAKLL</sequence>
<reference evidence="1" key="1">
    <citation type="submission" date="2013-05" db="EMBL/GenBank/DDBJ databases">
        <authorList>
            <person name="Harkins D.M."/>
            <person name="Durkin A.S."/>
            <person name="Brinkac L.M."/>
            <person name="Haft D.H."/>
            <person name="Selengut J.D."/>
            <person name="Sanka R."/>
            <person name="DePew J."/>
            <person name="Purushe J."/>
            <person name="Hartskeerl R.A."/>
            <person name="Ahmed A."/>
            <person name="van der Linden H."/>
            <person name="Goris M.G.A."/>
            <person name="Vinetz J.M."/>
            <person name="Sutton G.G."/>
            <person name="Nierman W.C."/>
            <person name="Fouts D.E."/>
        </authorList>
    </citation>
    <scope>NUCLEOTIDE SEQUENCE [LARGE SCALE GENOMIC DNA]</scope>
    <source>
        <strain evidence="1">L 60</strain>
    </source>
</reference>
<gene>
    <name evidence="1" type="ORF">LEP1GSC062_2408</name>
</gene>
<dbReference type="Proteomes" id="UP000018747">
    <property type="component" value="Unassembled WGS sequence"/>
</dbReference>
<evidence type="ECO:0000313" key="1">
    <source>
        <dbReference type="EMBL" id="EQA63524.1"/>
    </source>
</evidence>
<keyword evidence="2" id="KW-1185">Reference proteome</keyword>
<comment type="caution">
    <text evidence="1">The sequence shown here is derived from an EMBL/GenBank/DDBJ whole genome shotgun (WGS) entry which is preliminary data.</text>
</comment>
<organism evidence="1 2">
    <name type="scientific">Leptospira alexanderi serovar Manhao 3 str. L 60</name>
    <dbReference type="NCBI Taxonomy" id="1049759"/>
    <lineage>
        <taxon>Bacteria</taxon>
        <taxon>Pseudomonadati</taxon>
        <taxon>Spirochaetota</taxon>
        <taxon>Spirochaetia</taxon>
        <taxon>Leptospirales</taxon>
        <taxon>Leptospiraceae</taxon>
        <taxon>Leptospira</taxon>
    </lineage>
</organism>
<dbReference type="EMBL" id="AHMT02000017">
    <property type="protein sequence ID" value="EQA63524.1"/>
    <property type="molecule type" value="Genomic_DNA"/>
</dbReference>
<proteinExistence type="predicted"/>
<name>V6I8L9_9LEPT</name>
<evidence type="ECO:0000313" key="2">
    <source>
        <dbReference type="Proteomes" id="UP000018747"/>
    </source>
</evidence>
<protein>
    <submittedName>
        <fullName evidence="1">Uncharacterized protein</fullName>
    </submittedName>
</protein>